<gene>
    <name evidence="2" type="ORF">M8006_01150</name>
</gene>
<evidence type="ECO:0000313" key="3">
    <source>
        <dbReference type="Proteomes" id="UP001165308"/>
    </source>
</evidence>
<dbReference type="RefSeq" id="WP_250079188.1">
    <property type="nucleotide sequence ID" value="NZ_JAMJPJ010000001.1"/>
</dbReference>
<reference evidence="2" key="1">
    <citation type="submission" date="2022-05" db="EMBL/GenBank/DDBJ databases">
        <title>Halomonas geminus sp. nov. and Halomonas llamarensis sp. nov. isolated from high-altitude salars of the Atacama Desert.</title>
        <authorList>
            <person name="Hintersatz C."/>
            <person name="Rojas L.A."/>
            <person name="Wei T.-S."/>
            <person name="Kutschke S."/>
            <person name="Lehmann F."/>
            <person name="Jain R."/>
            <person name="Pollmann K."/>
        </authorList>
    </citation>
    <scope>NUCLEOTIDE SEQUENCE</scope>
    <source>
        <strain evidence="2">ATCHA</strain>
    </source>
</reference>
<dbReference type="InterPro" id="IPR039554">
    <property type="entry name" value="HigA2-like_HTH"/>
</dbReference>
<dbReference type="Pfam" id="PF13744">
    <property type="entry name" value="HTH_37"/>
    <property type="match status" value="1"/>
</dbReference>
<name>A0ABT0SM96_9GAMM</name>
<proteinExistence type="predicted"/>
<dbReference type="Gene3D" id="1.10.260.40">
    <property type="entry name" value="lambda repressor-like DNA-binding domains"/>
    <property type="match status" value="1"/>
</dbReference>
<organism evidence="2 3">
    <name type="scientific">Halomonas llamarensis</name>
    <dbReference type="NCBI Taxonomy" id="2945104"/>
    <lineage>
        <taxon>Bacteria</taxon>
        <taxon>Pseudomonadati</taxon>
        <taxon>Pseudomonadota</taxon>
        <taxon>Gammaproteobacteria</taxon>
        <taxon>Oceanospirillales</taxon>
        <taxon>Halomonadaceae</taxon>
        <taxon>Halomonas</taxon>
    </lineage>
</organism>
<keyword evidence="3" id="KW-1185">Reference proteome</keyword>
<comment type="caution">
    <text evidence="2">The sequence shown here is derived from an EMBL/GenBank/DDBJ whole genome shotgun (WGS) entry which is preliminary data.</text>
</comment>
<evidence type="ECO:0000259" key="1">
    <source>
        <dbReference type="Pfam" id="PF13744"/>
    </source>
</evidence>
<dbReference type="EMBL" id="JAMJPJ010000001">
    <property type="protein sequence ID" value="MCL7928595.1"/>
    <property type="molecule type" value="Genomic_DNA"/>
</dbReference>
<evidence type="ECO:0000313" key="2">
    <source>
        <dbReference type="EMBL" id="MCL7928595.1"/>
    </source>
</evidence>
<feature type="domain" description="HigA2-like helix-turn-helix" evidence="1">
    <location>
        <begin position="13"/>
        <end position="88"/>
    </location>
</feature>
<protein>
    <submittedName>
        <fullName evidence="2">XRE family transcriptional regulator</fullName>
    </submittedName>
</protein>
<dbReference type="InterPro" id="IPR010982">
    <property type="entry name" value="Lambda_DNA-bd_dom_sf"/>
</dbReference>
<dbReference type="SUPFAM" id="SSF47413">
    <property type="entry name" value="lambda repressor-like DNA-binding domains"/>
    <property type="match status" value="1"/>
</dbReference>
<sequence length="95" mass="10695">MMTKFESVWDAIEDTPEQAAKMRLRSALMRQVSDVVNGWDVPQVKAAKRLNITQPRLNDLIRGKIHKFSLDALVEIAESAHLHVELSVTNEGEVA</sequence>
<accession>A0ABT0SM96</accession>
<dbReference type="Proteomes" id="UP001165308">
    <property type="component" value="Unassembled WGS sequence"/>
</dbReference>